<dbReference type="NCBIfam" id="TIGR00125">
    <property type="entry name" value="cyt_tran_rel"/>
    <property type="match status" value="1"/>
</dbReference>
<dbReference type="PANTHER" id="PTHR43793">
    <property type="entry name" value="FAD SYNTHASE"/>
    <property type="match status" value="1"/>
</dbReference>
<name>A0A0F9GXL7_9ZZZZ</name>
<dbReference type="SUPFAM" id="SSF52374">
    <property type="entry name" value="Nucleotidylyl transferase"/>
    <property type="match status" value="1"/>
</dbReference>
<protein>
    <recommendedName>
        <fullName evidence="3">Cytidyltransferase-like domain-containing protein</fullName>
    </recommendedName>
</protein>
<dbReference type="Pfam" id="PF01467">
    <property type="entry name" value="CTP_transf_like"/>
    <property type="match status" value="1"/>
</dbReference>
<comment type="caution">
    <text evidence="4">The sequence shown here is derived from an EMBL/GenBank/DDBJ whole genome shotgun (WGS) entry which is preliminary data.</text>
</comment>
<dbReference type="PANTHER" id="PTHR43793:SF1">
    <property type="entry name" value="FAD SYNTHASE"/>
    <property type="match status" value="1"/>
</dbReference>
<keyword evidence="2" id="KW-0548">Nucleotidyltransferase</keyword>
<evidence type="ECO:0000256" key="1">
    <source>
        <dbReference type="ARBA" id="ARBA00022679"/>
    </source>
</evidence>
<keyword evidence="1" id="KW-0808">Transferase</keyword>
<reference evidence="4" key="1">
    <citation type="journal article" date="2015" name="Nature">
        <title>Complex archaea that bridge the gap between prokaryotes and eukaryotes.</title>
        <authorList>
            <person name="Spang A."/>
            <person name="Saw J.H."/>
            <person name="Jorgensen S.L."/>
            <person name="Zaremba-Niedzwiedzka K."/>
            <person name="Martijn J."/>
            <person name="Lind A.E."/>
            <person name="van Eijk R."/>
            <person name="Schleper C."/>
            <person name="Guy L."/>
            <person name="Ettema T.J."/>
        </authorList>
    </citation>
    <scope>NUCLEOTIDE SEQUENCE</scope>
</reference>
<gene>
    <name evidence="4" type="ORF">LCGC14_1773440</name>
</gene>
<dbReference type="InterPro" id="IPR004821">
    <property type="entry name" value="Cyt_trans-like"/>
</dbReference>
<accession>A0A0F9GXL7</accession>
<dbReference type="EMBL" id="LAZR01016660">
    <property type="protein sequence ID" value="KKM03534.1"/>
    <property type="molecule type" value="Genomic_DNA"/>
</dbReference>
<organism evidence="4">
    <name type="scientific">marine sediment metagenome</name>
    <dbReference type="NCBI Taxonomy" id="412755"/>
    <lineage>
        <taxon>unclassified sequences</taxon>
        <taxon>metagenomes</taxon>
        <taxon>ecological metagenomes</taxon>
    </lineage>
</organism>
<evidence type="ECO:0000256" key="2">
    <source>
        <dbReference type="ARBA" id="ARBA00022695"/>
    </source>
</evidence>
<dbReference type="Gene3D" id="3.40.50.620">
    <property type="entry name" value="HUPs"/>
    <property type="match status" value="1"/>
</dbReference>
<dbReference type="GO" id="GO:0016779">
    <property type="term" value="F:nucleotidyltransferase activity"/>
    <property type="evidence" value="ECO:0007669"/>
    <property type="project" value="UniProtKB-KW"/>
</dbReference>
<feature type="non-terminal residue" evidence="4">
    <location>
        <position position="73"/>
    </location>
</feature>
<proteinExistence type="predicted"/>
<dbReference type="InterPro" id="IPR050385">
    <property type="entry name" value="Archaeal_FAD_synthase"/>
</dbReference>
<dbReference type="AlphaFoldDB" id="A0A0F9GXL7"/>
<sequence>MPGTFDLLHYGHMRFLAECAEMGSVIVALATDEHAHPKRKPIMTFYERSEALLHLPYVDKVTPKKSRPLIPII</sequence>
<feature type="domain" description="Cytidyltransferase-like" evidence="3">
    <location>
        <begin position="2"/>
        <end position="66"/>
    </location>
</feature>
<evidence type="ECO:0000259" key="3">
    <source>
        <dbReference type="Pfam" id="PF01467"/>
    </source>
</evidence>
<dbReference type="InterPro" id="IPR014729">
    <property type="entry name" value="Rossmann-like_a/b/a_fold"/>
</dbReference>
<evidence type="ECO:0000313" key="4">
    <source>
        <dbReference type="EMBL" id="KKM03534.1"/>
    </source>
</evidence>